<sequence>MRFRTATAAAALAAAAVLGSAGSAFAWGNNGNDGPGHDGNSKSRIATIKDYIDNYEDAMITRISERSDNDSSVSSEFESESTNVVGNVSNDHSGARTGGMYFG</sequence>
<dbReference type="RefSeq" id="WP_344530993.1">
    <property type="nucleotide sequence ID" value="NZ_BAAAPE010000012.1"/>
</dbReference>
<evidence type="ECO:0000256" key="2">
    <source>
        <dbReference type="SAM" id="SignalP"/>
    </source>
</evidence>
<proteinExistence type="predicted"/>
<protein>
    <submittedName>
        <fullName evidence="3">Uncharacterized protein</fullName>
    </submittedName>
</protein>
<keyword evidence="4" id="KW-1185">Reference proteome</keyword>
<dbReference type="Proteomes" id="UP001500016">
    <property type="component" value="Unassembled WGS sequence"/>
</dbReference>
<gene>
    <name evidence="3" type="ORF">GCM10009801_45120</name>
</gene>
<feature type="region of interest" description="Disordered" evidence="1">
    <location>
        <begin position="65"/>
        <end position="103"/>
    </location>
</feature>
<feature type="signal peptide" evidence="2">
    <location>
        <begin position="1"/>
        <end position="26"/>
    </location>
</feature>
<keyword evidence="2" id="KW-0732">Signal</keyword>
<feature type="chain" id="PRO_5046923302" evidence="2">
    <location>
        <begin position="27"/>
        <end position="103"/>
    </location>
</feature>
<feature type="compositionally biased region" description="Polar residues" evidence="1">
    <location>
        <begin position="82"/>
        <end position="92"/>
    </location>
</feature>
<organism evidence="3 4">
    <name type="scientific">Streptomyces albiaxialis</name>
    <dbReference type="NCBI Taxonomy" id="329523"/>
    <lineage>
        <taxon>Bacteria</taxon>
        <taxon>Bacillati</taxon>
        <taxon>Actinomycetota</taxon>
        <taxon>Actinomycetes</taxon>
        <taxon>Kitasatosporales</taxon>
        <taxon>Streptomycetaceae</taxon>
        <taxon>Streptomyces</taxon>
    </lineage>
</organism>
<evidence type="ECO:0000313" key="4">
    <source>
        <dbReference type="Proteomes" id="UP001500016"/>
    </source>
</evidence>
<evidence type="ECO:0000313" key="3">
    <source>
        <dbReference type="EMBL" id="GAA2084185.1"/>
    </source>
</evidence>
<accession>A0ABN2W7Y4</accession>
<reference evidence="3 4" key="1">
    <citation type="journal article" date="2019" name="Int. J. Syst. Evol. Microbiol.">
        <title>The Global Catalogue of Microorganisms (GCM) 10K type strain sequencing project: providing services to taxonomists for standard genome sequencing and annotation.</title>
        <authorList>
            <consortium name="The Broad Institute Genomics Platform"/>
            <consortium name="The Broad Institute Genome Sequencing Center for Infectious Disease"/>
            <person name="Wu L."/>
            <person name="Ma J."/>
        </authorList>
    </citation>
    <scope>NUCLEOTIDE SEQUENCE [LARGE SCALE GENOMIC DNA]</scope>
    <source>
        <strain evidence="3 4">JCM 15478</strain>
    </source>
</reference>
<comment type="caution">
    <text evidence="3">The sequence shown here is derived from an EMBL/GenBank/DDBJ whole genome shotgun (WGS) entry which is preliminary data.</text>
</comment>
<dbReference type="EMBL" id="BAAAPE010000012">
    <property type="protein sequence ID" value="GAA2084185.1"/>
    <property type="molecule type" value="Genomic_DNA"/>
</dbReference>
<evidence type="ECO:0000256" key="1">
    <source>
        <dbReference type="SAM" id="MobiDB-lite"/>
    </source>
</evidence>
<name>A0ABN2W7Y4_9ACTN</name>